<protein>
    <recommendedName>
        <fullName evidence="4">HTH tetR-type domain-containing protein</fullName>
    </recommendedName>
</protein>
<proteinExistence type="predicted"/>
<dbReference type="InterPro" id="IPR050109">
    <property type="entry name" value="HTH-type_TetR-like_transc_reg"/>
</dbReference>
<dbReference type="PANTHER" id="PTHR30055:SF235">
    <property type="entry name" value="TRANSCRIPTIONAL REGULATORY PROTEIN"/>
    <property type="match status" value="1"/>
</dbReference>
<keyword evidence="1 2" id="KW-0238">DNA-binding</keyword>
<dbReference type="STRING" id="52770.BSZ40_03890"/>
<name>A0A1Q5PWY2_9ACTO</name>
<dbReference type="SUPFAM" id="SSF46689">
    <property type="entry name" value="Homeodomain-like"/>
    <property type="match status" value="1"/>
</dbReference>
<dbReference type="AlphaFoldDB" id="A0A1Q5PWY2"/>
<dbReference type="Pfam" id="PF17920">
    <property type="entry name" value="TetR_C_16"/>
    <property type="match status" value="1"/>
</dbReference>
<dbReference type="GO" id="GO:0000976">
    <property type="term" value="F:transcription cis-regulatory region binding"/>
    <property type="evidence" value="ECO:0007669"/>
    <property type="project" value="TreeGrafter"/>
</dbReference>
<dbReference type="GO" id="GO:0003700">
    <property type="term" value="F:DNA-binding transcription factor activity"/>
    <property type="evidence" value="ECO:0007669"/>
    <property type="project" value="TreeGrafter"/>
</dbReference>
<evidence type="ECO:0000313" key="6">
    <source>
        <dbReference type="Proteomes" id="UP000185612"/>
    </source>
</evidence>
<dbReference type="InterPro" id="IPR036271">
    <property type="entry name" value="Tet_transcr_reg_TetR-rel_C_sf"/>
</dbReference>
<keyword evidence="6" id="KW-1185">Reference proteome</keyword>
<gene>
    <name evidence="5" type="ORF">BSZ40_03890</name>
</gene>
<sequence length="226" mass="24057">MKKEVQSPEPGARRGPRGGQPDTAILAAARQVFGAHGYQGASIRRIAQTAGVDSKLVHYYFGSKEELFAAAVADAFTTLGLPTLLFSPTDTEASPGTAYVHAALNAIENPELGPSYLALLRAVGTHEPSRQLLLHVAREVFLPQLVAHLPGPHATVRAGLLGAQMLGLLTSRYILGMSPLAELPIPQVAALVGPTLDHYLTGKLPGLDGERPDQRPHRATRPKDHP</sequence>
<feature type="domain" description="HTH tetR-type" evidence="4">
    <location>
        <begin position="19"/>
        <end position="79"/>
    </location>
</feature>
<dbReference type="PANTHER" id="PTHR30055">
    <property type="entry name" value="HTH-TYPE TRANSCRIPTIONAL REGULATOR RUTR"/>
    <property type="match status" value="1"/>
</dbReference>
<dbReference type="Gene3D" id="1.10.357.10">
    <property type="entry name" value="Tetracycline Repressor, domain 2"/>
    <property type="match status" value="1"/>
</dbReference>
<evidence type="ECO:0000313" key="5">
    <source>
        <dbReference type="EMBL" id="OKL52067.1"/>
    </source>
</evidence>
<evidence type="ECO:0000256" key="3">
    <source>
        <dbReference type="SAM" id="MobiDB-lite"/>
    </source>
</evidence>
<comment type="caution">
    <text evidence="5">The sequence shown here is derived from an EMBL/GenBank/DDBJ whole genome shotgun (WGS) entry which is preliminary data.</text>
</comment>
<evidence type="ECO:0000256" key="1">
    <source>
        <dbReference type="ARBA" id="ARBA00023125"/>
    </source>
</evidence>
<accession>A0A1Q5PWY2</accession>
<evidence type="ECO:0000256" key="2">
    <source>
        <dbReference type="PROSITE-ProRule" id="PRU00335"/>
    </source>
</evidence>
<dbReference type="Proteomes" id="UP000185612">
    <property type="component" value="Unassembled WGS sequence"/>
</dbReference>
<dbReference type="PRINTS" id="PR00455">
    <property type="entry name" value="HTHTETR"/>
</dbReference>
<dbReference type="EMBL" id="MQVS01000003">
    <property type="protein sequence ID" value="OKL52067.1"/>
    <property type="molecule type" value="Genomic_DNA"/>
</dbReference>
<dbReference type="InterPro" id="IPR001647">
    <property type="entry name" value="HTH_TetR"/>
</dbReference>
<dbReference type="OrthoDB" id="3210235at2"/>
<feature type="region of interest" description="Disordered" evidence="3">
    <location>
        <begin position="203"/>
        <end position="226"/>
    </location>
</feature>
<dbReference type="InterPro" id="IPR041678">
    <property type="entry name" value="TetR_C_16"/>
</dbReference>
<dbReference type="InterPro" id="IPR009057">
    <property type="entry name" value="Homeodomain-like_sf"/>
</dbReference>
<dbReference type="Pfam" id="PF00440">
    <property type="entry name" value="TetR_N"/>
    <property type="match status" value="1"/>
</dbReference>
<organism evidence="5 6">
    <name type="scientific">Buchananella hordeovulneris</name>
    <dbReference type="NCBI Taxonomy" id="52770"/>
    <lineage>
        <taxon>Bacteria</taxon>
        <taxon>Bacillati</taxon>
        <taxon>Actinomycetota</taxon>
        <taxon>Actinomycetes</taxon>
        <taxon>Actinomycetales</taxon>
        <taxon>Actinomycetaceae</taxon>
        <taxon>Buchananella</taxon>
    </lineage>
</organism>
<dbReference type="RefSeq" id="WP_073823511.1">
    <property type="nucleotide sequence ID" value="NZ_MQVS01000003.1"/>
</dbReference>
<evidence type="ECO:0000259" key="4">
    <source>
        <dbReference type="PROSITE" id="PS50977"/>
    </source>
</evidence>
<feature type="region of interest" description="Disordered" evidence="3">
    <location>
        <begin position="1"/>
        <end position="21"/>
    </location>
</feature>
<dbReference type="SUPFAM" id="SSF48498">
    <property type="entry name" value="Tetracyclin repressor-like, C-terminal domain"/>
    <property type="match status" value="1"/>
</dbReference>
<dbReference type="PROSITE" id="PS50977">
    <property type="entry name" value="HTH_TETR_2"/>
    <property type="match status" value="1"/>
</dbReference>
<dbReference type="Gene3D" id="1.10.10.60">
    <property type="entry name" value="Homeodomain-like"/>
    <property type="match status" value="1"/>
</dbReference>
<feature type="compositionally biased region" description="Basic and acidic residues" evidence="3">
    <location>
        <begin position="208"/>
        <end position="226"/>
    </location>
</feature>
<reference evidence="6" key="1">
    <citation type="submission" date="2016-12" db="EMBL/GenBank/DDBJ databases">
        <authorList>
            <person name="Meng X."/>
        </authorList>
    </citation>
    <scope>NUCLEOTIDE SEQUENCE [LARGE SCALE GENOMIC DNA]</scope>
    <source>
        <strain evidence="6">DSM 20732</strain>
    </source>
</reference>
<feature type="DNA-binding region" description="H-T-H motif" evidence="2">
    <location>
        <begin position="42"/>
        <end position="61"/>
    </location>
</feature>